<dbReference type="EMBL" id="LECW02000012">
    <property type="protein sequence ID" value="KRT94334.1"/>
    <property type="molecule type" value="Genomic_DNA"/>
</dbReference>
<reference evidence="3" key="2">
    <citation type="submission" date="2015-10" db="EMBL/GenBank/DDBJ databases">
        <authorList>
            <person name="Gilbert D.G."/>
        </authorList>
    </citation>
    <scope>NUCLEOTIDE SEQUENCE</scope>
    <source>
        <strain evidence="3">GO-13</strain>
    </source>
</reference>
<feature type="compositionally biased region" description="Polar residues" evidence="1">
    <location>
        <begin position="268"/>
        <end position="285"/>
    </location>
</feature>
<name>A0A0J6EUQ4_9BACI</name>
<reference evidence="4 6" key="3">
    <citation type="submission" date="2023-03" db="EMBL/GenBank/DDBJ databases">
        <title>Agriculturally important microbes genome sequencing.</title>
        <authorList>
            <person name="Dunlap C."/>
        </authorList>
    </citation>
    <scope>NUCLEOTIDE SEQUENCE [LARGE SCALE GENOMIC DNA]</scope>
    <source>
        <strain evidence="4 6">CBP-3203</strain>
    </source>
</reference>
<evidence type="ECO:0000313" key="6">
    <source>
        <dbReference type="Proteomes" id="UP001341297"/>
    </source>
</evidence>
<evidence type="ECO:0000313" key="3">
    <source>
        <dbReference type="EMBL" id="KRT94334.1"/>
    </source>
</evidence>
<dbReference type="EMBL" id="JARRTL010000011">
    <property type="protein sequence ID" value="MEC0485866.1"/>
    <property type="molecule type" value="Genomic_DNA"/>
</dbReference>
<dbReference type="Proteomes" id="UP000036168">
    <property type="component" value="Unassembled WGS sequence"/>
</dbReference>
<dbReference type="InterPro" id="IPR025164">
    <property type="entry name" value="Toastrack_DUF4097"/>
</dbReference>
<evidence type="ECO:0000313" key="4">
    <source>
        <dbReference type="EMBL" id="MEC0485866.1"/>
    </source>
</evidence>
<evidence type="ECO:0000259" key="2">
    <source>
        <dbReference type="Pfam" id="PF13349"/>
    </source>
</evidence>
<proteinExistence type="predicted"/>
<feature type="region of interest" description="Disordered" evidence="1">
    <location>
        <begin position="251"/>
        <end position="285"/>
    </location>
</feature>
<keyword evidence="6" id="KW-1185">Reference proteome</keyword>
<protein>
    <submittedName>
        <fullName evidence="4">DUF4097 domain-containing protein</fullName>
    </submittedName>
    <submittedName>
        <fullName evidence="3">Protein LiaG</fullName>
    </submittedName>
</protein>
<dbReference type="Gene3D" id="2.160.20.120">
    <property type="match status" value="1"/>
</dbReference>
<feature type="domain" description="DUF4097" evidence="2">
    <location>
        <begin position="46"/>
        <end position="284"/>
    </location>
</feature>
<organism evidence="3 5">
    <name type="scientific">Bacillus glycinifermentans</name>
    <dbReference type="NCBI Taxonomy" id="1664069"/>
    <lineage>
        <taxon>Bacteria</taxon>
        <taxon>Bacillati</taxon>
        <taxon>Bacillota</taxon>
        <taxon>Bacilli</taxon>
        <taxon>Bacillales</taxon>
        <taxon>Bacillaceae</taxon>
        <taxon>Bacillus</taxon>
    </lineage>
</organism>
<dbReference type="RefSeq" id="WP_048353248.1">
    <property type="nucleotide sequence ID" value="NZ_CP023481.1"/>
</dbReference>
<evidence type="ECO:0000313" key="5">
    <source>
        <dbReference type="Proteomes" id="UP000036168"/>
    </source>
</evidence>
<dbReference type="STRING" id="1664069.BGLY_3889"/>
<accession>A0A0J6EUQ4</accession>
<reference evidence="3 5" key="1">
    <citation type="journal article" date="2015" name="Int. J. Syst. Evol. Microbiol.">
        <title>Bacillus glycinifermentans sp. nov., isolated from fermented soybean paste.</title>
        <authorList>
            <person name="Kim S.J."/>
            <person name="Dunlap C.A."/>
            <person name="Kwon S.W."/>
            <person name="Rooney A.P."/>
        </authorList>
    </citation>
    <scope>NUCLEOTIDE SEQUENCE [LARGE SCALE GENOMIC DNA]</scope>
    <source>
        <strain evidence="3 5">GO-13</strain>
    </source>
</reference>
<dbReference type="PATRIC" id="fig|1664069.3.peg.4947"/>
<dbReference type="OrthoDB" id="2940757at2"/>
<dbReference type="Proteomes" id="UP001341297">
    <property type="component" value="Unassembled WGS sequence"/>
</dbReference>
<sequence>MKKTVGKLMIIAGILILAALAFNGGRGLFFSPEKTLDSASASPKKIKSIDIRSKSVTVTVKAENRTDIDAELSGSNARLKSSERGDALELSVQQEGFRFFFFQKNELIVKIPNEYQDNLSITSGSGNVKISGDGLSLQKVSLSSGSGNQKLDGLAAKELSVRGTSGNIRLENVEAEEADVRSTSGNTKLDRVKGKFAVKQTSGSLEAAFSAVDAPLRINQTSGNVKLELPDDADIRLKATLTSGNIKHSYPFDHTEGDKRTLIGTKGNGKNNIEISSTSGNVSID</sequence>
<evidence type="ECO:0000256" key="1">
    <source>
        <dbReference type="SAM" id="MobiDB-lite"/>
    </source>
</evidence>
<feature type="compositionally biased region" description="Basic and acidic residues" evidence="1">
    <location>
        <begin position="251"/>
        <end position="261"/>
    </location>
</feature>
<dbReference type="PANTHER" id="PTHR34094">
    <property type="match status" value="1"/>
</dbReference>
<dbReference type="AlphaFoldDB" id="A0A0J6EUQ4"/>
<accession>A0A0J6HAM8</accession>
<gene>
    <name evidence="3" type="ORF">AB447_203345</name>
    <name evidence="4" type="ORF">P8828_13660</name>
</gene>
<dbReference type="Pfam" id="PF13349">
    <property type="entry name" value="DUF4097"/>
    <property type="match status" value="1"/>
</dbReference>
<dbReference type="PANTHER" id="PTHR34094:SF1">
    <property type="entry name" value="PROTEIN FAM185A"/>
    <property type="match status" value="1"/>
</dbReference>
<comment type="caution">
    <text evidence="3">The sequence shown here is derived from an EMBL/GenBank/DDBJ whole genome shotgun (WGS) entry which is preliminary data.</text>
</comment>